<reference evidence="2 3" key="1">
    <citation type="submission" date="2013-03" db="EMBL/GenBank/DDBJ databases">
        <title>The Genome Sequence of Capronia epimyces CBS 606.96.</title>
        <authorList>
            <consortium name="The Broad Institute Genomics Platform"/>
            <person name="Cuomo C."/>
            <person name="de Hoog S."/>
            <person name="Gorbushina A."/>
            <person name="Walker B."/>
            <person name="Young S.K."/>
            <person name="Zeng Q."/>
            <person name="Gargeya S."/>
            <person name="Fitzgerald M."/>
            <person name="Haas B."/>
            <person name="Abouelleil A."/>
            <person name="Allen A.W."/>
            <person name="Alvarado L."/>
            <person name="Arachchi H.M."/>
            <person name="Berlin A.M."/>
            <person name="Chapman S.B."/>
            <person name="Gainer-Dewar J."/>
            <person name="Goldberg J."/>
            <person name="Griggs A."/>
            <person name="Gujja S."/>
            <person name="Hansen M."/>
            <person name="Howarth C."/>
            <person name="Imamovic A."/>
            <person name="Ireland A."/>
            <person name="Larimer J."/>
            <person name="McCowan C."/>
            <person name="Murphy C."/>
            <person name="Pearson M."/>
            <person name="Poon T.W."/>
            <person name="Priest M."/>
            <person name="Roberts A."/>
            <person name="Saif S."/>
            <person name="Shea T."/>
            <person name="Sisk P."/>
            <person name="Sykes S."/>
            <person name="Wortman J."/>
            <person name="Nusbaum C."/>
            <person name="Birren B."/>
        </authorList>
    </citation>
    <scope>NUCLEOTIDE SEQUENCE [LARGE SCALE GENOMIC DNA]</scope>
    <source>
        <strain evidence="2 3">CBS 606.96</strain>
    </source>
</reference>
<evidence type="ECO:0000256" key="1">
    <source>
        <dbReference type="SAM" id="MobiDB-lite"/>
    </source>
</evidence>
<dbReference type="OrthoDB" id="5153521at2759"/>
<dbReference type="GeneID" id="19171236"/>
<name>W9XKZ7_9EURO</name>
<dbReference type="HOGENOM" id="CLU_107878_0_0_1"/>
<feature type="compositionally biased region" description="Basic and acidic residues" evidence="1">
    <location>
        <begin position="56"/>
        <end position="68"/>
    </location>
</feature>
<organism evidence="2 3">
    <name type="scientific">Capronia epimyces CBS 606.96</name>
    <dbReference type="NCBI Taxonomy" id="1182542"/>
    <lineage>
        <taxon>Eukaryota</taxon>
        <taxon>Fungi</taxon>
        <taxon>Dikarya</taxon>
        <taxon>Ascomycota</taxon>
        <taxon>Pezizomycotina</taxon>
        <taxon>Eurotiomycetes</taxon>
        <taxon>Chaetothyriomycetidae</taxon>
        <taxon>Chaetothyriales</taxon>
        <taxon>Herpotrichiellaceae</taxon>
        <taxon>Capronia</taxon>
    </lineage>
</organism>
<protein>
    <submittedName>
        <fullName evidence="2">Uncharacterized protein</fullName>
    </submittedName>
</protein>
<feature type="region of interest" description="Disordered" evidence="1">
    <location>
        <begin position="52"/>
        <end position="82"/>
    </location>
</feature>
<keyword evidence="3" id="KW-1185">Reference proteome</keyword>
<dbReference type="AlphaFoldDB" id="W9XKZ7"/>
<evidence type="ECO:0000313" key="3">
    <source>
        <dbReference type="Proteomes" id="UP000019478"/>
    </source>
</evidence>
<proteinExistence type="predicted"/>
<feature type="region of interest" description="Disordered" evidence="1">
    <location>
        <begin position="1"/>
        <end position="28"/>
    </location>
</feature>
<comment type="caution">
    <text evidence="2">The sequence shown here is derived from an EMBL/GenBank/DDBJ whole genome shotgun (WGS) entry which is preliminary data.</text>
</comment>
<dbReference type="eggNOG" id="ENOG502SF0B">
    <property type="taxonomic scope" value="Eukaryota"/>
</dbReference>
<sequence length="199" mass="22515">MSTYSSNDLRSAAKPFQREKNHNSKWARGAREAYPQHCHQHEYPVSDCHQCLGRPNRRDSDRRVGRGEARHKHSTQNKLSGQAATLARKAFRNEVVDATDGPLANVSDTSEEEDVLDASTAPVPRDADFMYSYDAQAGPRNGVDILSHAINQAVRRFENKETEKLVNNEYDVVDGKETAEFSTDEDELDFEMIDHSHLN</sequence>
<dbReference type="RefSeq" id="XP_007735436.1">
    <property type="nucleotide sequence ID" value="XM_007737246.1"/>
</dbReference>
<feature type="region of interest" description="Disordered" evidence="1">
    <location>
        <begin position="100"/>
        <end position="119"/>
    </location>
</feature>
<gene>
    <name evidence="2" type="ORF">A1O3_07134</name>
</gene>
<evidence type="ECO:0000313" key="2">
    <source>
        <dbReference type="EMBL" id="EXJ80848.1"/>
    </source>
</evidence>
<dbReference type="Proteomes" id="UP000019478">
    <property type="component" value="Unassembled WGS sequence"/>
</dbReference>
<dbReference type="EMBL" id="AMGY01000006">
    <property type="protein sequence ID" value="EXJ80848.1"/>
    <property type="molecule type" value="Genomic_DNA"/>
</dbReference>
<accession>W9XKZ7</accession>